<evidence type="ECO:0000259" key="2">
    <source>
        <dbReference type="Pfam" id="PF00248"/>
    </source>
</evidence>
<dbReference type="Proteomes" id="UP000010846">
    <property type="component" value="Chromosome"/>
</dbReference>
<dbReference type="PRINTS" id="PR00069">
    <property type="entry name" value="ALDKETRDTASE"/>
</dbReference>
<evidence type="ECO:0000313" key="4">
    <source>
        <dbReference type="Proteomes" id="UP000010846"/>
    </source>
</evidence>
<dbReference type="CDD" id="cd19088">
    <property type="entry name" value="AKR_AKR13B1"/>
    <property type="match status" value="1"/>
</dbReference>
<dbReference type="OrthoDB" id="7236at2157"/>
<dbReference type="SUPFAM" id="SSF51430">
    <property type="entry name" value="NAD(P)-linked oxidoreductase"/>
    <property type="match status" value="1"/>
</dbReference>
<keyword evidence="4" id="KW-1185">Reference proteome</keyword>
<keyword evidence="1" id="KW-0560">Oxidoreductase</keyword>
<feature type="domain" description="NADP-dependent oxidoreductase" evidence="2">
    <location>
        <begin position="22"/>
        <end position="294"/>
    </location>
</feature>
<dbReference type="AlphaFoldDB" id="L0I822"/>
<dbReference type="STRING" id="797302.Halru_0297"/>
<reference evidence="3" key="1">
    <citation type="submission" date="2011-09" db="EMBL/GenBank/DDBJ databases">
        <title>Complete sequence of Halovivax ruber XH-70.</title>
        <authorList>
            <consortium name="US DOE Joint Genome Institute"/>
            <person name="Lucas S."/>
            <person name="Han J."/>
            <person name="Lapidus A."/>
            <person name="Cheng J.-F."/>
            <person name="Goodwin L."/>
            <person name="Pitluck S."/>
            <person name="Peters L."/>
            <person name="Mikhailova N."/>
            <person name="Davenport K."/>
            <person name="Detter J.C."/>
            <person name="Han C."/>
            <person name="Tapia R."/>
            <person name="Land M."/>
            <person name="Hauser L."/>
            <person name="Kyrpides N."/>
            <person name="Ivanova N."/>
            <person name="Pagani I."/>
            <person name="Sproer C."/>
            <person name="Anderson I."/>
            <person name="Woyke T."/>
        </authorList>
    </citation>
    <scope>NUCLEOTIDE SEQUENCE</scope>
    <source>
        <strain evidence="3">XH-70</strain>
    </source>
</reference>
<proteinExistence type="predicted"/>
<dbReference type="InterPro" id="IPR023210">
    <property type="entry name" value="NADP_OxRdtase_dom"/>
</dbReference>
<dbReference type="InterPro" id="IPR020471">
    <property type="entry name" value="AKR"/>
</dbReference>
<gene>
    <name evidence="3" type="ordered locus">Halru_0297</name>
</gene>
<dbReference type="GO" id="GO:0016491">
    <property type="term" value="F:oxidoreductase activity"/>
    <property type="evidence" value="ECO:0007669"/>
    <property type="project" value="UniProtKB-KW"/>
</dbReference>
<evidence type="ECO:0000313" key="3">
    <source>
        <dbReference type="EMBL" id="AGB14943.1"/>
    </source>
</evidence>
<dbReference type="PANTHER" id="PTHR43364:SF4">
    <property type="entry name" value="NAD(P)-LINKED OXIDOREDUCTASE SUPERFAMILY PROTEIN"/>
    <property type="match status" value="1"/>
</dbReference>
<dbReference type="Gene3D" id="3.20.20.100">
    <property type="entry name" value="NADP-dependent oxidoreductase domain"/>
    <property type="match status" value="1"/>
</dbReference>
<dbReference type="eggNOG" id="arCOG01619">
    <property type="taxonomic scope" value="Archaea"/>
</dbReference>
<dbReference type="RefSeq" id="WP_015299639.1">
    <property type="nucleotide sequence ID" value="NC_019964.1"/>
</dbReference>
<accession>L0I822</accession>
<dbReference type="InterPro" id="IPR036812">
    <property type="entry name" value="NAD(P)_OxRdtase_dom_sf"/>
</dbReference>
<protein>
    <submittedName>
        <fullName evidence="3">Putative oxidoreductase, aryl-alcohol dehydrogenase like protein</fullName>
    </submittedName>
</protein>
<name>L0I822_HALRX</name>
<dbReference type="HOGENOM" id="CLU_023205_2_1_2"/>
<dbReference type="KEGG" id="hru:Halru_0297"/>
<dbReference type="InterPro" id="IPR050523">
    <property type="entry name" value="AKR_Detox_Biosynth"/>
</dbReference>
<dbReference type="Pfam" id="PF00248">
    <property type="entry name" value="Aldo_ket_red"/>
    <property type="match status" value="1"/>
</dbReference>
<dbReference type="EMBL" id="CP003050">
    <property type="protein sequence ID" value="AGB14943.1"/>
    <property type="molecule type" value="Genomic_DNA"/>
</dbReference>
<dbReference type="PANTHER" id="PTHR43364">
    <property type="entry name" value="NADH-SPECIFIC METHYLGLYOXAL REDUCTASE-RELATED"/>
    <property type="match status" value="1"/>
</dbReference>
<dbReference type="GeneID" id="14375605"/>
<evidence type="ECO:0000256" key="1">
    <source>
        <dbReference type="ARBA" id="ARBA00023002"/>
    </source>
</evidence>
<organism evidence="3 4">
    <name type="scientific">Halovivax ruber (strain DSM 18193 / JCM 13892 / XH-70)</name>
    <dbReference type="NCBI Taxonomy" id="797302"/>
    <lineage>
        <taxon>Archaea</taxon>
        <taxon>Methanobacteriati</taxon>
        <taxon>Methanobacteriota</taxon>
        <taxon>Stenosarchaea group</taxon>
        <taxon>Halobacteria</taxon>
        <taxon>Halobacteriales</taxon>
        <taxon>Natrialbaceae</taxon>
        <taxon>Halovivax</taxon>
    </lineage>
</organism>
<sequence>MASAPTNESDTFDIGGELTVSRLGFGAMRLTGDAIIGPPADEEEAKDVVRRAVDLGVDLIDTADSYGPGVSERLLGEVLAGGDDREDDANGTDSDVVVATKAGTLRNREGDWLPHGDPDYLKNQVLCSLDRLRTNRIDLYQLHTPDPDVDFAESVHAFAEMKDAGQIAHVGLSNVTVEQLETAMDIVDIATVQNQYNVGDREHEDVLQACEDHDVGFIPYGPLYTVDEDGVAGVLQDVAERHDATPRQIALAWLLAYSDVTLPIPGTSSADHLASNVAASQVELTDEDMAALNDVA</sequence>